<dbReference type="AlphaFoldDB" id="A0A3E0WQ88"/>
<dbReference type="Proteomes" id="UP000256763">
    <property type="component" value="Unassembled WGS sequence"/>
</dbReference>
<reference evidence="2" key="1">
    <citation type="submission" date="2017-05" db="EMBL/GenBank/DDBJ databases">
        <authorList>
            <person name="Sharma S."/>
            <person name="Sidhu C."/>
            <person name="Pinnaka A.K."/>
        </authorList>
    </citation>
    <scope>NUCLEOTIDE SEQUENCE [LARGE SCALE GENOMIC DNA]</scope>
    <source>
        <strain evidence="2">AK93</strain>
    </source>
</reference>
<name>A0A3E0WQ88_9GAMM</name>
<dbReference type="RefSeq" id="WP_116302957.1">
    <property type="nucleotide sequence ID" value="NZ_NFZV01000016.1"/>
</dbReference>
<proteinExistence type="predicted"/>
<evidence type="ECO:0000313" key="1">
    <source>
        <dbReference type="EMBL" id="RFA34363.1"/>
    </source>
</evidence>
<dbReference type="Pfam" id="PF11161">
    <property type="entry name" value="DUF2944"/>
    <property type="match status" value="1"/>
</dbReference>
<accession>A0A3E0WQ88</accession>
<dbReference type="OrthoDB" id="7057642at2"/>
<gene>
    <name evidence="1" type="ORF">CAL65_15060</name>
</gene>
<organism evidence="1 2">
    <name type="scientific">Alkalilimnicola ehrlichii</name>
    <dbReference type="NCBI Taxonomy" id="351052"/>
    <lineage>
        <taxon>Bacteria</taxon>
        <taxon>Pseudomonadati</taxon>
        <taxon>Pseudomonadota</taxon>
        <taxon>Gammaproteobacteria</taxon>
        <taxon>Chromatiales</taxon>
        <taxon>Ectothiorhodospiraceae</taxon>
        <taxon>Alkalilimnicola</taxon>
    </lineage>
</organism>
<dbReference type="InterPro" id="IPR021332">
    <property type="entry name" value="DUF2944"/>
</dbReference>
<evidence type="ECO:0000313" key="2">
    <source>
        <dbReference type="Proteomes" id="UP000256763"/>
    </source>
</evidence>
<keyword evidence="2" id="KW-1185">Reference proteome</keyword>
<evidence type="ECO:0008006" key="3">
    <source>
        <dbReference type="Google" id="ProtNLM"/>
    </source>
</evidence>
<sequence>MDEIVRKAMAKWPQVPALYGWLGLDRRGRWLLQGKVVEREPLIDFIGRNYEHDELGRWFFQNGPQRAYIELAYTPWVLRANGQGDLETHTREPVTAINACWLDDNGSLLLEWKRGVGLLDDSDLSWAFERLTDARGEPMAEAALLAALDSLPNADADAVFLNYGGQRLTLAAVQSADVPALFGFQRKPQATANES</sequence>
<comment type="caution">
    <text evidence="1">The sequence shown here is derived from an EMBL/GenBank/DDBJ whole genome shotgun (WGS) entry which is preliminary data.</text>
</comment>
<dbReference type="EMBL" id="NFZW01000016">
    <property type="protein sequence ID" value="RFA34363.1"/>
    <property type="molecule type" value="Genomic_DNA"/>
</dbReference>
<protein>
    <recommendedName>
        <fullName evidence="3">DUF2946 domain-containing protein</fullName>
    </recommendedName>
</protein>